<proteinExistence type="predicted"/>
<keyword evidence="5" id="KW-0539">Nucleus</keyword>
<dbReference type="Gene3D" id="3.30.160.60">
    <property type="entry name" value="Classic Zinc Finger"/>
    <property type="match status" value="1"/>
</dbReference>
<dbReference type="GO" id="GO:0008270">
    <property type="term" value="F:zinc ion binding"/>
    <property type="evidence" value="ECO:0007669"/>
    <property type="project" value="UniProtKB-KW"/>
</dbReference>
<dbReference type="InterPro" id="IPR001202">
    <property type="entry name" value="WW_dom"/>
</dbReference>
<evidence type="ECO:0000256" key="4">
    <source>
        <dbReference type="ARBA" id="ARBA00022833"/>
    </source>
</evidence>
<dbReference type="Proteomes" id="UP000095287">
    <property type="component" value="Unplaced"/>
</dbReference>
<dbReference type="PANTHER" id="PTHR13173:SF10">
    <property type="entry name" value="WW DOMAIN-BINDING PROTEIN 4"/>
    <property type="match status" value="1"/>
</dbReference>
<keyword evidence="2" id="KW-0479">Metal-binding</keyword>
<organism evidence="9 10">
    <name type="scientific">Steinernema glaseri</name>
    <dbReference type="NCBI Taxonomy" id="37863"/>
    <lineage>
        <taxon>Eukaryota</taxon>
        <taxon>Metazoa</taxon>
        <taxon>Ecdysozoa</taxon>
        <taxon>Nematoda</taxon>
        <taxon>Chromadorea</taxon>
        <taxon>Rhabditida</taxon>
        <taxon>Tylenchina</taxon>
        <taxon>Panagrolaimomorpha</taxon>
        <taxon>Strongyloidoidea</taxon>
        <taxon>Steinernematidae</taxon>
        <taxon>Steinernema</taxon>
    </lineage>
</organism>
<dbReference type="GO" id="GO:0003723">
    <property type="term" value="F:RNA binding"/>
    <property type="evidence" value="ECO:0007669"/>
    <property type="project" value="TreeGrafter"/>
</dbReference>
<feature type="region of interest" description="Disordered" evidence="6">
    <location>
        <begin position="73"/>
        <end position="105"/>
    </location>
</feature>
<dbReference type="SMART" id="SM00451">
    <property type="entry name" value="ZnF_U1"/>
    <property type="match status" value="1"/>
</dbReference>
<protein>
    <submittedName>
        <fullName evidence="10">WW domain-binding protein 4</fullName>
    </submittedName>
</protein>
<evidence type="ECO:0000313" key="10">
    <source>
        <dbReference type="WBParaSite" id="L893_g20165.t1"/>
    </source>
</evidence>
<dbReference type="Gene3D" id="2.20.70.10">
    <property type="match status" value="1"/>
</dbReference>
<evidence type="ECO:0000256" key="5">
    <source>
        <dbReference type="ARBA" id="ARBA00023242"/>
    </source>
</evidence>
<feature type="compositionally biased region" description="Basic residues" evidence="6">
    <location>
        <begin position="389"/>
        <end position="399"/>
    </location>
</feature>
<evidence type="ECO:0000256" key="2">
    <source>
        <dbReference type="ARBA" id="ARBA00022723"/>
    </source>
</evidence>
<dbReference type="InterPro" id="IPR003604">
    <property type="entry name" value="Matrin/U1-like-C_Znf_C2H2"/>
</dbReference>
<evidence type="ECO:0000259" key="8">
    <source>
        <dbReference type="PROSITE" id="PS50171"/>
    </source>
</evidence>
<feature type="compositionally biased region" description="Basic and acidic residues" evidence="6">
    <location>
        <begin position="288"/>
        <end position="299"/>
    </location>
</feature>
<evidence type="ECO:0000256" key="6">
    <source>
        <dbReference type="SAM" id="MobiDB-lite"/>
    </source>
</evidence>
<dbReference type="AlphaFoldDB" id="A0A1I7YWA1"/>
<sequence length="405" mass="46091">MTDYWKSNAKKFCEICQVWMQDNKISVERHETGAKHKAMLQQKLRSIGERQKEKELEQLTLQSTLARMEQAALASMKSDKGQLPKAPSAAPKIKIPDSRINKPTEQDIARDLQNRKRQRDELLAKSQKSEFWKDDSQIDWVRSETKEGETPYYWNIYTAETQWETPDRFYTAEEYTEKYNALAGEARLAASKAEEEFLKTFEEPTPSVPVKEPAPEYPKANKRAKREMEKAVKEAQKAIKARPTIMPGRVGLDEIPLPEPSPVVSRVAPQITDDDLSRIPVSLIPQPKVEENSRVKADPDGDFDPGSAPQSSEPVEAPRIFVPPPKPHGPYGAWVPVEKKPEKREPGEEGDQNEVNESLHVVKQPEEDFQFGEKTASVSSSKKKTVEFRKRKTSSRNHARTSSNE</sequence>
<evidence type="ECO:0000256" key="3">
    <source>
        <dbReference type="ARBA" id="ARBA00022771"/>
    </source>
</evidence>
<feature type="compositionally biased region" description="Basic and acidic residues" evidence="6">
    <location>
        <begin position="94"/>
        <end position="105"/>
    </location>
</feature>
<reference evidence="10" key="1">
    <citation type="submission" date="2016-11" db="UniProtKB">
        <authorList>
            <consortium name="WormBaseParasite"/>
        </authorList>
    </citation>
    <scope>IDENTIFICATION</scope>
</reference>
<dbReference type="PANTHER" id="PTHR13173">
    <property type="entry name" value="WW DOMAIN BINDING PROTEIN 4"/>
    <property type="match status" value="1"/>
</dbReference>
<evidence type="ECO:0000256" key="1">
    <source>
        <dbReference type="ARBA" id="ARBA00004123"/>
    </source>
</evidence>
<feature type="compositionally biased region" description="Basic and acidic residues" evidence="6">
    <location>
        <begin position="337"/>
        <end position="347"/>
    </location>
</feature>
<dbReference type="GO" id="GO:0000398">
    <property type="term" value="P:mRNA splicing, via spliceosome"/>
    <property type="evidence" value="ECO:0007669"/>
    <property type="project" value="InterPro"/>
</dbReference>
<dbReference type="PROSITE" id="PS50171">
    <property type="entry name" value="ZF_MATRIN"/>
    <property type="match status" value="1"/>
</dbReference>
<dbReference type="WBParaSite" id="L893_g20165.t1">
    <property type="protein sequence ID" value="L893_g20165.t1"/>
    <property type="gene ID" value="L893_g20165"/>
</dbReference>
<comment type="subcellular location">
    <subcellularLocation>
        <location evidence="1">Nucleus</location>
    </subcellularLocation>
</comment>
<dbReference type="CDD" id="cd00201">
    <property type="entry name" value="WW"/>
    <property type="match status" value="1"/>
</dbReference>
<dbReference type="Pfam" id="PF06220">
    <property type="entry name" value="zf-U1"/>
    <property type="match status" value="1"/>
</dbReference>
<dbReference type="InterPro" id="IPR000690">
    <property type="entry name" value="Matrin/U1-C_Znf_C2H2"/>
</dbReference>
<dbReference type="InterPro" id="IPR036020">
    <property type="entry name" value="WW_dom_sf"/>
</dbReference>
<accession>A0A1I7YWA1</accession>
<dbReference type="PROSITE" id="PS01159">
    <property type="entry name" value="WW_DOMAIN_1"/>
    <property type="match status" value="1"/>
</dbReference>
<feature type="region of interest" description="Disordered" evidence="6">
    <location>
        <begin position="201"/>
        <end position="405"/>
    </location>
</feature>
<dbReference type="PROSITE" id="PS50020">
    <property type="entry name" value="WW_DOMAIN_2"/>
    <property type="match status" value="1"/>
</dbReference>
<dbReference type="InterPro" id="IPR013085">
    <property type="entry name" value="U1-CZ_Znf_C2H2"/>
</dbReference>
<dbReference type="GO" id="GO:0071011">
    <property type="term" value="C:precatalytic spliceosome"/>
    <property type="evidence" value="ECO:0007669"/>
    <property type="project" value="TreeGrafter"/>
</dbReference>
<feature type="domain" description="Matrin-type" evidence="8">
    <location>
        <begin position="11"/>
        <end position="42"/>
    </location>
</feature>
<keyword evidence="9" id="KW-1185">Reference proteome</keyword>
<evidence type="ECO:0000313" key="9">
    <source>
        <dbReference type="Proteomes" id="UP000095287"/>
    </source>
</evidence>
<keyword evidence="4" id="KW-0862">Zinc</keyword>
<dbReference type="InterPro" id="IPR040023">
    <property type="entry name" value="WBP4"/>
</dbReference>
<feature type="compositionally biased region" description="Basic and acidic residues" evidence="6">
    <location>
        <begin position="226"/>
        <end position="237"/>
    </location>
</feature>
<dbReference type="SUPFAM" id="SSF51045">
    <property type="entry name" value="WW domain"/>
    <property type="match status" value="1"/>
</dbReference>
<evidence type="ECO:0000259" key="7">
    <source>
        <dbReference type="PROSITE" id="PS50020"/>
    </source>
</evidence>
<feature type="domain" description="WW" evidence="7">
    <location>
        <begin position="140"/>
        <end position="168"/>
    </location>
</feature>
<keyword evidence="3" id="KW-0863">Zinc-finger</keyword>
<name>A0A1I7YWA1_9BILA</name>